<feature type="transmembrane region" description="Helical" evidence="3">
    <location>
        <begin position="294"/>
        <end position="319"/>
    </location>
</feature>
<feature type="chain" id="PRO_5043807320" description="Legume lectin domain-containing protein" evidence="4">
    <location>
        <begin position="20"/>
        <end position="366"/>
    </location>
</feature>
<evidence type="ECO:0000256" key="4">
    <source>
        <dbReference type="SAM" id="SignalP"/>
    </source>
</evidence>
<dbReference type="PANTHER" id="PTHR32401">
    <property type="entry name" value="CONCANAVALIN A-LIKE LECTIN FAMILY PROTEIN"/>
    <property type="match status" value="1"/>
</dbReference>
<proteinExistence type="inferred from homology"/>
<dbReference type="InterPro" id="IPR013320">
    <property type="entry name" value="ConA-like_dom_sf"/>
</dbReference>
<dbReference type="SUPFAM" id="SSF49899">
    <property type="entry name" value="Concanavalin A-like lectins/glucanases"/>
    <property type="match status" value="1"/>
</dbReference>
<reference evidence="6" key="1">
    <citation type="submission" date="2022-07" db="EMBL/GenBank/DDBJ databases">
        <authorList>
            <person name="Macas J."/>
            <person name="Novak P."/>
            <person name="Neumann P."/>
        </authorList>
    </citation>
    <scope>NUCLEOTIDE SEQUENCE</scope>
</reference>
<dbReference type="Pfam" id="PF00139">
    <property type="entry name" value="Lectin_legB"/>
    <property type="match status" value="1"/>
</dbReference>
<feature type="domain" description="Legume lectin" evidence="5">
    <location>
        <begin position="23"/>
        <end position="266"/>
    </location>
</feature>
<dbReference type="Gene3D" id="2.60.120.200">
    <property type="match status" value="1"/>
</dbReference>
<keyword evidence="3" id="KW-0472">Membrane</keyword>
<protein>
    <recommendedName>
        <fullName evidence="5">Legume lectin domain-containing protein</fullName>
    </recommendedName>
</protein>
<comment type="similarity">
    <text evidence="1">Belongs to the leguminous lectin family.</text>
</comment>
<evidence type="ECO:0000256" key="1">
    <source>
        <dbReference type="ARBA" id="ARBA00007606"/>
    </source>
</evidence>
<evidence type="ECO:0000256" key="3">
    <source>
        <dbReference type="SAM" id="Phobius"/>
    </source>
</evidence>
<accession>A0AAV0D3I7</accession>
<keyword evidence="3" id="KW-1133">Transmembrane helix</keyword>
<dbReference type="EMBL" id="CAMAPF010000060">
    <property type="protein sequence ID" value="CAH9088922.1"/>
    <property type="molecule type" value="Genomic_DNA"/>
</dbReference>
<name>A0AAV0D3I7_9ASTE</name>
<dbReference type="AlphaFoldDB" id="A0AAV0D3I7"/>
<comment type="caution">
    <text evidence="6">The sequence shown here is derived from an EMBL/GenBank/DDBJ whole genome shotgun (WGS) entry which is preliminary data.</text>
</comment>
<feature type="signal peptide" evidence="4">
    <location>
        <begin position="1"/>
        <end position="19"/>
    </location>
</feature>
<dbReference type="PANTHER" id="PTHR32401:SF16">
    <property type="entry name" value="CONCANAVALIN A-LIKE LECTIN FAMILY PROTEIN"/>
    <property type="match status" value="1"/>
</dbReference>
<dbReference type="InterPro" id="IPR001220">
    <property type="entry name" value="Legume_lectin_dom"/>
</dbReference>
<sequence>MRYLLPILALNLCLKSISADPKSSFSFKNFGKDSNFHSQFALYGDAKVVNESMSIEMGNSSKMSSEDGIILSKKPFKLVDGKPPLKKLVSFSTYFVFSLLSSESGYGPAFVLFPNGYPFNVSKKVERYNLFGVEFSTLKNGVNGNWAGFDLMSSCFTSAKVVNVSSVKLEVNRGHRLQSWIDYEASLKRVEVRVNNLGDKRPVDPMLYCTVDLYHIWKNDEELFVGLSTSRLKKMNHSENSNVTNVTNVHSWSFKARSTIPDWAHSKPLDPGAFLGETEEQRSVCKNSKNCCTLKVLLCALVIIGGGCVALGTFMVFFIRTVLVGPSPIVPEELTGKPKEYGNEYKKYQVLVLVDGDDHKAFKGGK</sequence>
<evidence type="ECO:0000256" key="2">
    <source>
        <dbReference type="ARBA" id="ARBA00022734"/>
    </source>
</evidence>
<gene>
    <name evidence="6" type="ORF">CEPIT_LOCUS10673</name>
</gene>
<keyword evidence="3" id="KW-0812">Transmembrane</keyword>
<evidence type="ECO:0000313" key="7">
    <source>
        <dbReference type="Proteomes" id="UP001152523"/>
    </source>
</evidence>
<evidence type="ECO:0000259" key="5">
    <source>
        <dbReference type="Pfam" id="PF00139"/>
    </source>
</evidence>
<keyword evidence="2" id="KW-0430">Lectin</keyword>
<dbReference type="Proteomes" id="UP001152523">
    <property type="component" value="Unassembled WGS sequence"/>
</dbReference>
<keyword evidence="4" id="KW-0732">Signal</keyword>
<dbReference type="InterPro" id="IPR050258">
    <property type="entry name" value="Leguminous_Lectin"/>
</dbReference>
<evidence type="ECO:0000313" key="6">
    <source>
        <dbReference type="EMBL" id="CAH9088922.1"/>
    </source>
</evidence>
<organism evidence="6 7">
    <name type="scientific">Cuscuta epithymum</name>
    <dbReference type="NCBI Taxonomy" id="186058"/>
    <lineage>
        <taxon>Eukaryota</taxon>
        <taxon>Viridiplantae</taxon>
        <taxon>Streptophyta</taxon>
        <taxon>Embryophyta</taxon>
        <taxon>Tracheophyta</taxon>
        <taxon>Spermatophyta</taxon>
        <taxon>Magnoliopsida</taxon>
        <taxon>eudicotyledons</taxon>
        <taxon>Gunneridae</taxon>
        <taxon>Pentapetalae</taxon>
        <taxon>asterids</taxon>
        <taxon>lamiids</taxon>
        <taxon>Solanales</taxon>
        <taxon>Convolvulaceae</taxon>
        <taxon>Cuscuteae</taxon>
        <taxon>Cuscuta</taxon>
        <taxon>Cuscuta subgen. Cuscuta</taxon>
    </lineage>
</organism>
<keyword evidence="7" id="KW-1185">Reference proteome</keyword>
<dbReference type="GO" id="GO:0030246">
    <property type="term" value="F:carbohydrate binding"/>
    <property type="evidence" value="ECO:0007669"/>
    <property type="project" value="UniProtKB-KW"/>
</dbReference>